<evidence type="ECO:0000313" key="2">
    <source>
        <dbReference type="Proteomes" id="UP000198854"/>
    </source>
</evidence>
<proteinExistence type="predicted"/>
<reference evidence="2" key="1">
    <citation type="submission" date="2016-10" db="EMBL/GenBank/DDBJ databases">
        <authorList>
            <person name="Varghese N."/>
            <person name="Submissions S."/>
        </authorList>
    </citation>
    <scope>NUCLEOTIDE SEQUENCE [LARGE SCALE GENOMIC DNA]</scope>
    <source>
        <strain evidence="2">CGMCC 1.10228</strain>
    </source>
</reference>
<dbReference type="EMBL" id="FNDD01000016">
    <property type="protein sequence ID" value="SDH45017.1"/>
    <property type="molecule type" value="Genomic_DNA"/>
</dbReference>
<protein>
    <submittedName>
        <fullName evidence="1">Uncharacterized protein</fullName>
    </submittedName>
</protein>
<evidence type="ECO:0000313" key="1">
    <source>
        <dbReference type="EMBL" id="SDH45017.1"/>
    </source>
</evidence>
<sequence length="138" mass="15938">MNNEIRANEAQRKLQRLCFQSGDRHLINWSTEYFGVIDGLSRHLPSDLIPLEVEWQVRFDNRIEHDAMNSSKEEIGLCLQETLGESSLTRLYVENESGEIWNPAVKSFNEFENGSHQIKVSKLNECQFDLMEILGGSH</sequence>
<accession>A0A1G8CHS8</accession>
<dbReference type="STRING" id="861298.SAMN04488136_11676"/>
<name>A0A1G8CHS8_9VIBR</name>
<organism evidence="1 2">
    <name type="scientific">Vibrio xiamenensis</name>
    <dbReference type="NCBI Taxonomy" id="861298"/>
    <lineage>
        <taxon>Bacteria</taxon>
        <taxon>Pseudomonadati</taxon>
        <taxon>Pseudomonadota</taxon>
        <taxon>Gammaproteobacteria</taxon>
        <taxon>Vibrionales</taxon>
        <taxon>Vibrionaceae</taxon>
        <taxon>Vibrio</taxon>
    </lineage>
</organism>
<keyword evidence="2" id="KW-1185">Reference proteome</keyword>
<dbReference type="RefSeq" id="WP_093275045.1">
    <property type="nucleotide sequence ID" value="NZ_FNDD01000016.1"/>
</dbReference>
<gene>
    <name evidence="1" type="ORF">SAMN04488136_11676</name>
</gene>
<dbReference type="AlphaFoldDB" id="A0A1G8CHS8"/>
<dbReference type="Proteomes" id="UP000198854">
    <property type="component" value="Unassembled WGS sequence"/>
</dbReference>